<feature type="transmembrane region" description="Helical" evidence="2">
    <location>
        <begin position="537"/>
        <end position="557"/>
    </location>
</feature>
<keyword evidence="5" id="KW-0808">Transferase</keyword>
<feature type="transmembrane region" description="Helical" evidence="2">
    <location>
        <begin position="279"/>
        <end position="298"/>
    </location>
</feature>
<evidence type="ECO:0000256" key="2">
    <source>
        <dbReference type="SAM" id="Phobius"/>
    </source>
</evidence>
<dbReference type="InterPro" id="IPR002656">
    <property type="entry name" value="Acyl_transf_3_dom"/>
</dbReference>
<evidence type="ECO:0000313" key="5">
    <source>
        <dbReference type="EMBL" id="GLI30223.1"/>
    </source>
</evidence>
<dbReference type="InterPro" id="IPR050879">
    <property type="entry name" value="Acyltransferase_3"/>
</dbReference>
<feature type="transmembrane region" description="Helical" evidence="2">
    <location>
        <begin position="578"/>
        <end position="599"/>
    </location>
</feature>
<evidence type="ECO:0000256" key="1">
    <source>
        <dbReference type="SAM" id="MobiDB-lite"/>
    </source>
</evidence>
<keyword evidence="2" id="KW-0812">Transmembrane</keyword>
<evidence type="ECO:0000259" key="4">
    <source>
        <dbReference type="Pfam" id="PF19040"/>
    </source>
</evidence>
<feature type="compositionally biased region" description="Acidic residues" evidence="1">
    <location>
        <begin position="95"/>
        <end position="105"/>
    </location>
</feature>
<dbReference type="RefSeq" id="WP_164736193.1">
    <property type="nucleotide sequence ID" value="NZ_BSDQ01000001.1"/>
</dbReference>
<organism evidence="5 6">
    <name type="scientific">Brachybacterium conglomeratum</name>
    <dbReference type="NCBI Taxonomy" id="47846"/>
    <lineage>
        <taxon>Bacteria</taxon>
        <taxon>Bacillati</taxon>
        <taxon>Actinomycetota</taxon>
        <taxon>Actinomycetes</taxon>
        <taxon>Micrococcales</taxon>
        <taxon>Dermabacteraceae</taxon>
        <taxon>Brachybacterium</taxon>
    </lineage>
</organism>
<feature type="compositionally biased region" description="Low complexity" evidence="1">
    <location>
        <begin position="106"/>
        <end position="131"/>
    </location>
</feature>
<dbReference type="PANTHER" id="PTHR23028:SF53">
    <property type="entry name" value="ACYL_TRANSF_3 DOMAIN-CONTAINING PROTEIN"/>
    <property type="match status" value="1"/>
</dbReference>
<comment type="caution">
    <text evidence="5">The sequence shown here is derived from an EMBL/GenBank/DDBJ whole genome shotgun (WGS) entry which is preliminary data.</text>
</comment>
<proteinExistence type="predicted"/>
<sequence>MVTVPWSHGLPRRKIAEAARPAPQEGPCRHPRPTPRRRRCRRRSPWPARSAGPRREGCAISSPSDPLAPRRGGGPARPQEDGEHAEGDAPRLADDLSDWTQEAEDAPALGPTPEPAATTTPAPSRPRSSLAAWTADALPSSTSSLDDWLQGPVEAHAEREAEDAWSTSGSVSGTWRPEGEESRSRDAASAPSVGVAAGPAPTGAPTPPRPAFRRELHGLRAVALGLVAVYHIWLGRVSGGVDVFLFLSAFFLTGTFVRRLESGRPLGVPRYWLHTFKRLLPPAAVTILLTLLATALLLPPSIWPTIMQQAVASAVYLQNALLVAMQVDYHARDAGAASPLQHFWSLSVQGQAFIVWPLLFLLVVRRARAGRSVRRPLIAIIAVIGAVSLTWSILSTQSQQQIAYFDTAARMWEFAAGSLLALSLPVLDRITGARRPEDGVPPRMRTLRALAGWAGIAALLACGIVLDVSSMFPGWIAIWPLAAAAAVVVAGHSGRRWGVDALLSTRPAAFIGDISYALYLVHWPLLVLWLHRSGQERAGLLDGFAVLAAAVLLAWLLTRAVDAPVRRSRWLEARPWRALVAVAASVALVAGAAGGWWGALQRTPSSPPVAGEDAVPTDEVATEAPAQLRPEGWDLGNQWPELPESCSGAWDPASDFPHTRCQQLLPGDAEPSETIVVVGSSHARQYIPALLPTAEARDAQVVNLAMDGCGFLAGTERWPYCAGYDEWVLEYLDAVEPDLVVTTVTQTAPDSAAETLPEGTEGAVQTLLDRGIDVLAMRDTPRWEADQYACPEAVIEGGGTPVEADEACGADASAKLAPENPGTSLETLTGPGSSVRVLDLTEEICPDGRCSPILGDTYVYMDADHLTRVFVEEVLAPAVTRELAAATG</sequence>
<evidence type="ECO:0000259" key="3">
    <source>
        <dbReference type="Pfam" id="PF01757"/>
    </source>
</evidence>
<feature type="transmembrane region" description="Helical" evidence="2">
    <location>
        <begin position="240"/>
        <end position="258"/>
    </location>
</feature>
<feature type="compositionally biased region" description="Basic residues" evidence="1">
    <location>
        <begin position="29"/>
        <end position="44"/>
    </location>
</feature>
<feature type="compositionally biased region" description="Basic and acidic residues" evidence="1">
    <location>
        <begin position="177"/>
        <end position="186"/>
    </location>
</feature>
<gene>
    <name evidence="5" type="ORF">BCONGLO52_10640</name>
</gene>
<feature type="domain" description="SGNH" evidence="4">
    <location>
        <begin position="658"/>
        <end position="870"/>
    </location>
</feature>
<feature type="transmembrane region" description="Helical" evidence="2">
    <location>
        <begin position="376"/>
        <end position="394"/>
    </location>
</feature>
<keyword evidence="2" id="KW-0472">Membrane</keyword>
<feature type="transmembrane region" description="Helical" evidence="2">
    <location>
        <begin position="447"/>
        <end position="466"/>
    </location>
</feature>
<feature type="compositionally biased region" description="Low complexity" evidence="1">
    <location>
        <begin position="187"/>
        <end position="201"/>
    </location>
</feature>
<dbReference type="InterPro" id="IPR043968">
    <property type="entry name" value="SGNH"/>
</dbReference>
<feature type="region of interest" description="Disordered" evidence="1">
    <location>
        <begin position="155"/>
        <end position="211"/>
    </location>
</feature>
<dbReference type="GO" id="GO:0016746">
    <property type="term" value="F:acyltransferase activity"/>
    <property type="evidence" value="ECO:0007669"/>
    <property type="project" value="UniProtKB-KW"/>
</dbReference>
<keyword evidence="6" id="KW-1185">Reference proteome</keyword>
<feature type="domain" description="Acyltransferase 3" evidence="3">
    <location>
        <begin position="215"/>
        <end position="559"/>
    </location>
</feature>
<feature type="transmembrane region" description="Helical" evidence="2">
    <location>
        <begin position="409"/>
        <end position="427"/>
    </location>
</feature>
<dbReference type="EMBL" id="BSDQ01000001">
    <property type="protein sequence ID" value="GLI30223.1"/>
    <property type="molecule type" value="Genomic_DNA"/>
</dbReference>
<feature type="transmembrane region" description="Helical" evidence="2">
    <location>
        <begin position="343"/>
        <end position="364"/>
    </location>
</feature>
<feature type="region of interest" description="Disordered" evidence="1">
    <location>
        <begin position="1"/>
        <end position="131"/>
    </location>
</feature>
<reference evidence="5" key="1">
    <citation type="submission" date="2022-12" db="EMBL/GenBank/DDBJ databases">
        <title>Reference genome sequencing for broad-spectrum identification of bacterial and archaeal isolates by mass spectrometry.</title>
        <authorList>
            <person name="Sekiguchi Y."/>
            <person name="Tourlousse D.M."/>
        </authorList>
    </citation>
    <scope>NUCLEOTIDE SEQUENCE</scope>
    <source>
        <strain evidence="5">5-2</strain>
    </source>
</reference>
<feature type="compositionally biased region" description="Basic and acidic residues" evidence="1">
    <location>
        <begin position="78"/>
        <end position="94"/>
    </location>
</feature>
<protein>
    <submittedName>
        <fullName evidence="5">Acyltransferase</fullName>
    </submittedName>
</protein>
<keyword evidence="5" id="KW-0012">Acyltransferase</keyword>
<feature type="transmembrane region" description="Helical" evidence="2">
    <location>
        <begin position="510"/>
        <end position="531"/>
    </location>
</feature>
<dbReference type="PANTHER" id="PTHR23028">
    <property type="entry name" value="ACETYLTRANSFERASE"/>
    <property type="match status" value="1"/>
</dbReference>
<accession>A0ABQ5RE91</accession>
<feature type="transmembrane region" description="Helical" evidence="2">
    <location>
        <begin position="472"/>
        <end position="490"/>
    </location>
</feature>
<dbReference type="Pfam" id="PF01757">
    <property type="entry name" value="Acyl_transf_3"/>
    <property type="match status" value="1"/>
</dbReference>
<dbReference type="Pfam" id="PF19040">
    <property type="entry name" value="SGNH"/>
    <property type="match status" value="1"/>
</dbReference>
<evidence type="ECO:0000313" key="6">
    <source>
        <dbReference type="Proteomes" id="UP001144451"/>
    </source>
</evidence>
<dbReference type="Proteomes" id="UP001144451">
    <property type="component" value="Unassembled WGS sequence"/>
</dbReference>
<name>A0ABQ5RE91_9MICO</name>
<keyword evidence="2" id="KW-1133">Transmembrane helix</keyword>
<dbReference type="GeneID" id="78121402"/>